<keyword evidence="1" id="KW-0812">Transmembrane</keyword>
<name>A0A552UZC5_9FLAO</name>
<feature type="transmembrane region" description="Helical" evidence="1">
    <location>
        <begin position="378"/>
        <end position="399"/>
    </location>
</feature>
<proteinExistence type="predicted"/>
<sequence length="410" mass="45635">MKIKTLLFLLLSASAFAQQFTVSSKITGVTTSGLHAVPLTPEFRCHADVNLSGIRIWDSKKKEVPYLLEEANEGISKYNFKEYTILSKSVVADTTSQVVIQNTGAIKWDAITLAIANTDATKTYSISGSHDNKEWFGLVNNQMISGLYNNTDTQVYKTLPMPVNAYRYLKISFNDKKTLPLNILAAGSVKGTRTAPVLLEAANSHVKIMQLALEKKTRVTISFNNPVTINRIAFDIKSPSLYKRNARLFVQRVKRRKKKTVPYMEEFYAFDISSSSKNVVDGLNLNENTVVIEIDNKDNEPLEIASVKVFQNPVKLIADLKAGEQYIVMAGNKELVAPDYDLENFRDQISDSIPKAVLAKPVVLSAKPKGINGGKSPWIMWVCIAIGALILSYFCYSLVQDLKKKENPAP</sequence>
<feature type="signal peptide" evidence="2">
    <location>
        <begin position="1"/>
        <end position="17"/>
    </location>
</feature>
<reference evidence="3 4" key="1">
    <citation type="submission" date="2019-07" db="EMBL/GenBank/DDBJ databases">
        <title>Flavobacterium sp. nov., isolated from glacier ice.</title>
        <authorList>
            <person name="Liu Q."/>
            <person name="Xin Y.-H."/>
        </authorList>
    </citation>
    <scope>NUCLEOTIDE SEQUENCE [LARGE SCALE GENOMIC DNA]</scope>
    <source>
        <strain evidence="3 4">ZT4R6</strain>
    </source>
</reference>
<evidence type="ECO:0000313" key="4">
    <source>
        <dbReference type="Proteomes" id="UP000320643"/>
    </source>
</evidence>
<keyword evidence="1" id="KW-1133">Transmembrane helix</keyword>
<dbReference type="AlphaFoldDB" id="A0A552UZC5"/>
<dbReference type="Proteomes" id="UP000320643">
    <property type="component" value="Unassembled WGS sequence"/>
</dbReference>
<feature type="chain" id="PRO_5022071133" evidence="2">
    <location>
        <begin position="18"/>
        <end position="410"/>
    </location>
</feature>
<evidence type="ECO:0000313" key="3">
    <source>
        <dbReference type="EMBL" id="TRW23530.1"/>
    </source>
</evidence>
<keyword evidence="2" id="KW-0732">Signal</keyword>
<dbReference type="EMBL" id="VJVZ01000008">
    <property type="protein sequence ID" value="TRW23530.1"/>
    <property type="molecule type" value="Genomic_DNA"/>
</dbReference>
<keyword evidence="1" id="KW-0472">Membrane</keyword>
<evidence type="ECO:0000256" key="2">
    <source>
        <dbReference type="SAM" id="SignalP"/>
    </source>
</evidence>
<protein>
    <submittedName>
        <fullName evidence="3">Discoidin domain-containing protein</fullName>
    </submittedName>
</protein>
<organism evidence="3 4">
    <name type="scientific">Flavobacterium zepuense</name>
    <dbReference type="NCBI Taxonomy" id="2593302"/>
    <lineage>
        <taxon>Bacteria</taxon>
        <taxon>Pseudomonadati</taxon>
        <taxon>Bacteroidota</taxon>
        <taxon>Flavobacteriia</taxon>
        <taxon>Flavobacteriales</taxon>
        <taxon>Flavobacteriaceae</taxon>
        <taxon>Flavobacterium</taxon>
    </lineage>
</organism>
<dbReference type="RefSeq" id="WP_143373787.1">
    <property type="nucleotide sequence ID" value="NZ_VJVZ01000008.1"/>
</dbReference>
<gene>
    <name evidence="3" type="ORF">FMM05_12780</name>
</gene>
<dbReference type="OrthoDB" id="994644at2"/>
<keyword evidence="4" id="KW-1185">Reference proteome</keyword>
<comment type="caution">
    <text evidence="3">The sequence shown here is derived from an EMBL/GenBank/DDBJ whole genome shotgun (WGS) entry which is preliminary data.</text>
</comment>
<evidence type="ECO:0000256" key="1">
    <source>
        <dbReference type="SAM" id="Phobius"/>
    </source>
</evidence>
<accession>A0A552UZC5</accession>